<reference evidence="1 2" key="1">
    <citation type="submission" date="2022-05" db="EMBL/GenBank/DDBJ databases">
        <title>Diverse viruses of marine archaea discovered using metagenomics.</title>
        <authorList>
            <person name="Zhou Y."/>
        </authorList>
    </citation>
    <scope>NUCLEOTIDE SEQUENCE [LARGE SCALE GENOMIC DNA]</scope>
    <source>
        <strain evidence="1">YSH_922147</strain>
    </source>
</reference>
<dbReference type="EMBL" id="ON649701">
    <property type="protein sequence ID" value="UVF62458.1"/>
    <property type="molecule type" value="Genomic_DNA"/>
</dbReference>
<dbReference type="Proteomes" id="UP001156973">
    <property type="component" value="Segment"/>
</dbReference>
<accession>A0A976UAS1</accession>
<protein>
    <submittedName>
        <fullName evidence="1">Uncharacterized protein</fullName>
    </submittedName>
</protein>
<sequence length="151" mass="18021">MSLIFKCANYDCNNELTDFEIKKIKEFRSIQRSLHEFCLSCRKNRDCIRKLECKKCSKPFNPKTIFKNICDECLKDSHTNRMRKRHNLHHKDSQINKIREFLLEGGTLNENDVEEKLGIPLAKVKKIIAVLKWKYKIKIQKTTLYCLEELQ</sequence>
<proteinExistence type="predicted"/>
<keyword evidence="2" id="KW-1185">Reference proteome</keyword>
<name>A0A976UAS1_9CAUD</name>
<evidence type="ECO:0000313" key="1">
    <source>
        <dbReference type="EMBL" id="UVF62458.1"/>
    </source>
</evidence>
<organism evidence="1 2">
    <name type="scientific">Nitrososphaeria virus YSH_922147</name>
    <dbReference type="NCBI Taxonomy" id="3071323"/>
    <lineage>
        <taxon>Viruses</taxon>
        <taxon>Duplodnaviria</taxon>
        <taxon>Heunggongvirae</taxon>
        <taxon>Uroviricota</taxon>
        <taxon>Caudoviricetes</taxon>
        <taxon>Juravirales</taxon>
        <taxon>Yangangviridae</taxon>
        <taxon>Mathaucavirus</taxon>
        <taxon>Mathaucavirus yangshanense</taxon>
    </lineage>
</organism>
<evidence type="ECO:0000313" key="2">
    <source>
        <dbReference type="Proteomes" id="UP001156973"/>
    </source>
</evidence>
<dbReference type="KEGG" id="vg:80545009"/>